<dbReference type="GO" id="GO:0060287">
    <property type="term" value="P:epithelial cilium movement involved in determination of left/right asymmetry"/>
    <property type="evidence" value="ECO:0007669"/>
    <property type="project" value="TreeGrafter"/>
</dbReference>
<feature type="coiled-coil region" evidence="2">
    <location>
        <begin position="445"/>
        <end position="577"/>
    </location>
</feature>
<keyword evidence="5" id="KW-1185">Reference proteome</keyword>
<dbReference type="InterPro" id="IPR033290">
    <property type="entry name" value="CCDC39"/>
</dbReference>
<name>A0A9Q0LTS2_ANAIG</name>
<gene>
    <name evidence="4" type="ORF">M0811_05182</name>
</gene>
<dbReference type="OMA" id="ETKRNAH"/>
<dbReference type="AlphaFoldDB" id="A0A9Q0LTS2"/>
<dbReference type="PANTHER" id="PTHR18962">
    <property type="entry name" value="COILED-COIL DOMAIN-CONTAINING PROTEIN 39"/>
    <property type="match status" value="1"/>
</dbReference>
<feature type="coiled-coil region" evidence="2">
    <location>
        <begin position="5"/>
        <end position="84"/>
    </location>
</feature>
<feature type="coiled-coil region" evidence="2">
    <location>
        <begin position="180"/>
        <end position="207"/>
    </location>
</feature>
<evidence type="ECO:0000313" key="4">
    <source>
        <dbReference type="EMBL" id="KAJ5078394.1"/>
    </source>
</evidence>
<protein>
    <submittedName>
        <fullName evidence="4">Coiled-coil domain-containing protein</fullName>
    </submittedName>
</protein>
<reference evidence="4" key="1">
    <citation type="submission" date="2022-10" db="EMBL/GenBank/DDBJ databases">
        <title>Novel sulphate-reducing endosymbionts in the free-living metamonad Anaeramoeba.</title>
        <authorList>
            <person name="Jerlstrom-Hultqvist J."/>
            <person name="Cepicka I."/>
            <person name="Gallot-Lavallee L."/>
            <person name="Salas-Leiva D."/>
            <person name="Curtis B.A."/>
            <person name="Zahonova K."/>
            <person name="Pipaliya S."/>
            <person name="Dacks J."/>
            <person name="Roger A.J."/>
        </authorList>
    </citation>
    <scope>NUCLEOTIDE SEQUENCE</scope>
    <source>
        <strain evidence="4">BMAN</strain>
    </source>
</reference>
<accession>A0A9Q0LTS2</accession>
<evidence type="ECO:0000313" key="5">
    <source>
        <dbReference type="Proteomes" id="UP001149090"/>
    </source>
</evidence>
<dbReference type="PANTHER" id="PTHR18962:SF0">
    <property type="entry name" value="COILED-COIL DOMAIN-CONTAINING PROTEIN 39"/>
    <property type="match status" value="1"/>
</dbReference>
<feature type="compositionally biased region" description="Basic and acidic residues" evidence="3">
    <location>
        <begin position="296"/>
        <end position="310"/>
    </location>
</feature>
<dbReference type="GO" id="GO:0060285">
    <property type="term" value="P:cilium-dependent cell motility"/>
    <property type="evidence" value="ECO:0007669"/>
    <property type="project" value="TreeGrafter"/>
</dbReference>
<feature type="region of interest" description="Disordered" evidence="3">
    <location>
        <begin position="282"/>
        <end position="310"/>
    </location>
</feature>
<evidence type="ECO:0000256" key="3">
    <source>
        <dbReference type="SAM" id="MobiDB-lite"/>
    </source>
</evidence>
<evidence type="ECO:0000256" key="2">
    <source>
        <dbReference type="SAM" id="Coils"/>
    </source>
</evidence>
<proteinExistence type="predicted"/>
<feature type="compositionally biased region" description="Low complexity" evidence="3">
    <location>
        <begin position="284"/>
        <end position="295"/>
    </location>
</feature>
<dbReference type="OrthoDB" id="10259720at2759"/>
<dbReference type="GO" id="GO:0005930">
    <property type="term" value="C:axoneme"/>
    <property type="evidence" value="ECO:0007669"/>
    <property type="project" value="InterPro"/>
</dbReference>
<dbReference type="Proteomes" id="UP001149090">
    <property type="component" value="Unassembled WGS sequence"/>
</dbReference>
<comment type="caution">
    <text evidence="4">The sequence shown here is derived from an EMBL/GenBank/DDBJ whole genome shotgun (WGS) entry which is preliminary data.</text>
</comment>
<evidence type="ECO:0000256" key="1">
    <source>
        <dbReference type="ARBA" id="ARBA00023054"/>
    </source>
</evidence>
<dbReference type="Gene3D" id="1.10.287.1490">
    <property type="match status" value="1"/>
</dbReference>
<sequence>MEIKFQNKNQKLTDLSKQIKQEVENLNRIEKYLQKTEKQEKSHQKFISQLNSTLETESKLLQLAKSEKKAIENENKTKNKIQTEKKEFFSQLKLQTEKMSNQIQKLLGYLGFNQKDLDGWIEETKINEEELIIEAKISKEKNKEFANQNFQVKKLIEFLHQKKLNLQREEIERKSVLIDYQKTIKDLESIQKEITSLNSRIQTQIKEHERIQSQKQSLLETKRNAHQKIQNDQEVLSENQKEQNKIDQELEILQKNQETILHKFSKLRQELNQYEKELEKAKSQQQTLQNQVNNLSKEKQKNEKEISNLDSEIEKEKKRLEKQIEKNNLLKEEYRKASQVLSFSESKETELDGIVKIVQKSLKTVQKKYNKEQKMLENEHKEMNNILEEKEGNQNELIVMKETEKKLNKILDSSQDEEAQKQNLLYQQLTQINKLQNSVNKKIGQDKTEQEKIDLETRIEQSKRNLEKNQEKIKLIQEEKRRAEMEIRQNVSTIEKHNKEISNLETTINESSLHYTFLKRQINELNKQKNQLMIKENMEFIKNAKMEQILTFLHQKINGLENRKQQLEIATEEKMNEIFIHLNMLGAEKRTQDELKQSIIHDIIEKKQILSKLNKKLQVLHSSFLSQSEFFQFTQKTQNLPLFFQQKDQIQEEKLISQQNDVCLQISQLQKEIENFQKTLEKIIIENDSFLEETKKFGIGNDKIILEEKLAKELENKMEIFDEMKQKNNLTKKRLDEIKPEVKFKENEFKEIEESNQIFGDDLKNLQNELEDGKFKLERTKKRIYHFQNKFNNNHNYNYEIELKDFECSQLQNQVFKELSQLFDSTDSNIQKRRILIQELKENKIKIPYSILHRIRRKKNLNLFKKDEKLKIKKDEKLKMKKIELSFD</sequence>
<dbReference type="GO" id="GO:0005576">
    <property type="term" value="C:extracellular region"/>
    <property type="evidence" value="ECO:0007669"/>
    <property type="project" value="GOC"/>
</dbReference>
<dbReference type="EMBL" id="JAPDFW010000054">
    <property type="protein sequence ID" value="KAJ5078394.1"/>
    <property type="molecule type" value="Genomic_DNA"/>
</dbReference>
<dbReference type="GO" id="GO:0036159">
    <property type="term" value="P:inner dynein arm assembly"/>
    <property type="evidence" value="ECO:0007669"/>
    <property type="project" value="InterPro"/>
</dbReference>
<keyword evidence="1 2" id="KW-0175">Coiled coil</keyword>
<feature type="coiled-coil region" evidence="2">
    <location>
        <begin position="666"/>
        <end position="783"/>
    </location>
</feature>
<organism evidence="4 5">
    <name type="scientific">Anaeramoeba ignava</name>
    <name type="common">Anaerobic marine amoeba</name>
    <dbReference type="NCBI Taxonomy" id="1746090"/>
    <lineage>
        <taxon>Eukaryota</taxon>
        <taxon>Metamonada</taxon>
        <taxon>Anaeramoebidae</taxon>
        <taxon>Anaeramoeba</taxon>
    </lineage>
</organism>
<dbReference type="Pfam" id="PF24161">
    <property type="entry name" value="CCDC39"/>
    <property type="match status" value="1"/>
</dbReference>